<dbReference type="Gene3D" id="3.40.1090.10">
    <property type="entry name" value="Cytosolic phospholipase A2 catalytic domain"/>
    <property type="match status" value="1"/>
</dbReference>
<sequence>MTNILLPKARESQPNETLQAVADNIYLRLLLPFTDVLCFFALDLGGLQPIARRLAAWLDVGHPPTLPVIVPPQIIIITETSTADLQESQLLEHFLRLLALETRTDPSTCFAAIRVVTLLPDGHISSTARHRKLKESLMHTSDQVRLQRLEVSMLFSAQHFDTFLREACSCFTEALNKPFDFIRASRIVNPPALDLKEHLTNLLTKINTIRELKNFAIPLIASSLLLDGYHPDTHREFSARRVSRSDENAAFRPRDVFRLLYKDSCLQACRDSVHLQDPAILVLPSGSVRMIEDAFSELFMTLSSRPTNIAADLHHKFFLELHHDWKAFQLDNTCLICLRRTPRTSGMVIKDRPPTAGLRLLTFDRGGCLQEEIGLPYPVQENFDVVFGTSGIIAIRLSICGWTIEQATENLEHYAELAFQPRSLWNTEILLISQFLQVIDFMISYLADSRYSADNLEAALREAFGSNRSMLDYSNATRIGTCVGLPVTTIRDTSIYVFTNYNGVGTRSRYHVFGPNDGSSRVPFARCGSAAPFYFKPKHITGLGTFQDGGLRENNPGNLTLEETAVIYPSIDELSLMVSLGTGSSRPSDIPRMSPSRGIFQDGFIARLLRVFKLSFGSIRGHKFRSRRREGRKEQYFRFDMEFDGPEPALDNTTKMQELKTAARAAVHGSTELKRLARCIVAELFVFELDHDPSRENGKYLCTGRILCRRRANHHAFDILMKQLSKKSIKFFVEGRPIEGLIDKLIDRRSAFTIQLREGNMDSCSISGSPFTINGLVSAQELSAPFGTSNHRKRIRVDLADVSYRKRQRVRA</sequence>
<dbReference type="Pfam" id="PF01734">
    <property type="entry name" value="Patatin"/>
    <property type="match status" value="1"/>
</dbReference>
<dbReference type="InterPro" id="IPR016035">
    <property type="entry name" value="Acyl_Trfase/lysoPLipase"/>
</dbReference>
<proteinExistence type="predicted"/>
<organism evidence="3 4">
    <name type="scientific">Rhynchosporium graminicola</name>
    <dbReference type="NCBI Taxonomy" id="2792576"/>
    <lineage>
        <taxon>Eukaryota</taxon>
        <taxon>Fungi</taxon>
        <taxon>Dikarya</taxon>
        <taxon>Ascomycota</taxon>
        <taxon>Pezizomycotina</taxon>
        <taxon>Leotiomycetes</taxon>
        <taxon>Helotiales</taxon>
        <taxon>Ploettnerulaceae</taxon>
        <taxon>Rhynchosporium</taxon>
    </lineage>
</organism>
<protein>
    <submittedName>
        <fullName evidence="3">Related to calcium-independent phospholipase A2</fullName>
    </submittedName>
</protein>
<keyword evidence="4" id="KW-1185">Reference proteome</keyword>
<dbReference type="GO" id="GO:0016020">
    <property type="term" value="C:membrane"/>
    <property type="evidence" value="ECO:0007669"/>
    <property type="project" value="TreeGrafter"/>
</dbReference>
<dbReference type="GO" id="GO:0046486">
    <property type="term" value="P:glycerolipid metabolic process"/>
    <property type="evidence" value="ECO:0007669"/>
    <property type="project" value="UniProtKB-ARBA"/>
</dbReference>
<dbReference type="Proteomes" id="UP000178129">
    <property type="component" value="Unassembled WGS sequence"/>
</dbReference>
<accession>A0A1E1K8B3</accession>
<dbReference type="STRING" id="914237.A0A1E1K8B3"/>
<evidence type="ECO:0000259" key="2">
    <source>
        <dbReference type="Pfam" id="PF01734"/>
    </source>
</evidence>
<dbReference type="PANTHER" id="PTHR24185:SF8">
    <property type="entry name" value="PNPLA DOMAIN-CONTAINING PROTEIN"/>
    <property type="match status" value="1"/>
</dbReference>
<dbReference type="CDD" id="cd07199">
    <property type="entry name" value="Pat17_PNPLA8_PNPLA9_like"/>
    <property type="match status" value="1"/>
</dbReference>
<dbReference type="PANTHER" id="PTHR24185">
    <property type="entry name" value="CALCIUM-INDEPENDENT PHOSPHOLIPASE A2-GAMMA"/>
    <property type="match status" value="1"/>
</dbReference>
<name>A0A1E1K8B3_9HELO</name>
<feature type="domain" description="PNPLA" evidence="2">
    <location>
        <begin position="379"/>
        <end position="556"/>
    </location>
</feature>
<evidence type="ECO:0000256" key="1">
    <source>
        <dbReference type="ARBA" id="ARBA00023098"/>
    </source>
</evidence>
<evidence type="ECO:0000313" key="3">
    <source>
        <dbReference type="EMBL" id="CZS94309.1"/>
    </source>
</evidence>
<dbReference type="SUPFAM" id="SSF52151">
    <property type="entry name" value="FabD/lysophospholipase-like"/>
    <property type="match status" value="1"/>
</dbReference>
<dbReference type="GO" id="GO:0047499">
    <property type="term" value="F:calcium-independent phospholipase A2 activity"/>
    <property type="evidence" value="ECO:0007669"/>
    <property type="project" value="TreeGrafter"/>
</dbReference>
<reference evidence="4" key="1">
    <citation type="submission" date="2016-03" db="EMBL/GenBank/DDBJ databases">
        <authorList>
            <person name="Ploux O."/>
        </authorList>
    </citation>
    <scope>NUCLEOTIDE SEQUENCE [LARGE SCALE GENOMIC DNA]</scope>
    <source>
        <strain evidence="4">UK7</strain>
    </source>
</reference>
<dbReference type="AlphaFoldDB" id="A0A1E1K8B3"/>
<evidence type="ECO:0000313" key="4">
    <source>
        <dbReference type="Proteomes" id="UP000178129"/>
    </source>
</evidence>
<keyword evidence="1" id="KW-0443">Lipid metabolism</keyword>
<dbReference type="EMBL" id="FJUW01000008">
    <property type="protein sequence ID" value="CZS94309.1"/>
    <property type="molecule type" value="Genomic_DNA"/>
</dbReference>
<dbReference type="GO" id="GO:0019369">
    <property type="term" value="P:arachidonate metabolic process"/>
    <property type="evidence" value="ECO:0007669"/>
    <property type="project" value="TreeGrafter"/>
</dbReference>
<dbReference type="InterPro" id="IPR002641">
    <property type="entry name" value="PNPLA_dom"/>
</dbReference>
<comment type="caution">
    <text evidence="3">The sequence shown here is derived from an EMBL/GenBank/DDBJ whole genome shotgun (WGS) entry which is preliminary data.</text>
</comment>
<dbReference type="InParanoid" id="A0A1E1K8B3"/>
<gene>
    <name evidence="3" type="ORF">RCO7_10316</name>
</gene>